<feature type="region of interest" description="Disordered" evidence="1">
    <location>
        <begin position="70"/>
        <end position="115"/>
    </location>
</feature>
<evidence type="ECO:0000256" key="1">
    <source>
        <dbReference type="SAM" id="MobiDB-lite"/>
    </source>
</evidence>
<gene>
    <name evidence="2" type="ORF">Acr_20g0006060</name>
</gene>
<evidence type="ECO:0000313" key="3">
    <source>
        <dbReference type="Proteomes" id="UP000585474"/>
    </source>
</evidence>
<dbReference type="Proteomes" id="UP000585474">
    <property type="component" value="Unassembled WGS sequence"/>
</dbReference>
<proteinExistence type="predicted"/>
<organism evidence="2 3">
    <name type="scientific">Actinidia rufa</name>
    <dbReference type="NCBI Taxonomy" id="165716"/>
    <lineage>
        <taxon>Eukaryota</taxon>
        <taxon>Viridiplantae</taxon>
        <taxon>Streptophyta</taxon>
        <taxon>Embryophyta</taxon>
        <taxon>Tracheophyta</taxon>
        <taxon>Spermatophyta</taxon>
        <taxon>Magnoliopsida</taxon>
        <taxon>eudicotyledons</taxon>
        <taxon>Gunneridae</taxon>
        <taxon>Pentapetalae</taxon>
        <taxon>asterids</taxon>
        <taxon>Ericales</taxon>
        <taxon>Actinidiaceae</taxon>
        <taxon>Actinidia</taxon>
    </lineage>
</organism>
<sequence length="115" mass="12232">MVKTKNKCKEGGQGPSSKLEEDTTLTTALARLTKGSHEGGMKASSSFPIRHIVIDGRSIAVMFDDGDAAENAVDTDTPKVLSEAFDQGAEGDPSEKYSDDASQTLEDEDSFSTQT</sequence>
<keyword evidence="3" id="KW-1185">Reference proteome</keyword>
<feature type="region of interest" description="Disordered" evidence="1">
    <location>
        <begin position="1"/>
        <end position="23"/>
    </location>
</feature>
<feature type="compositionally biased region" description="Acidic residues" evidence="1">
    <location>
        <begin position="105"/>
        <end position="115"/>
    </location>
</feature>
<protein>
    <submittedName>
        <fullName evidence="2">Uncharacterized protein</fullName>
    </submittedName>
</protein>
<dbReference type="EMBL" id="BJWL01000020">
    <property type="protein sequence ID" value="GFZ08798.1"/>
    <property type="molecule type" value="Genomic_DNA"/>
</dbReference>
<evidence type="ECO:0000313" key="2">
    <source>
        <dbReference type="EMBL" id="GFZ08798.1"/>
    </source>
</evidence>
<comment type="caution">
    <text evidence="2">The sequence shown here is derived from an EMBL/GenBank/DDBJ whole genome shotgun (WGS) entry which is preliminary data.</text>
</comment>
<name>A0A7J0GDL5_9ERIC</name>
<dbReference type="AlphaFoldDB" id="A0A7J0GDL5"/>
<reference evidence="2 3" key="1">
    <citation type="submission" date="2019-07" db="EMBL/GenBank/DDBJ databases">
        <title>De Novo Assembly of kiwifruit Actinidia rufa.</title>
        <authorList>
            <person name="Sugita-Konishi S."/>
            <person name="Sato K."/>
            <person name="Mori E."/>
            <person name="Abe Y."/>
            <person name="Kisaki G."/>
            <person name="Hamano K."/>
            <person name="Suezawa K."/>
            <person name="Otani M."/>
            <person name="Fukuda T."/>
            <person name="Manabe T."/>
            <person name="Gomi K."/>
            <person name="Tabuchi M."/>
            <person name="Akimitsu K."/>
            <person name="Kataoka I."/>
        </authorList>
    </citation>
    <scope>NUCLEOTIDE SEQUENCE [LARGE SCALE GENOMIC DNA]</scope>
    <source>
        <strain evidence="3">cv. Fuchu</strain>
    </source>
</reference>
<accession>A0A7J0GDL5</accession>